<dbReference type="SUPFAM" id="SSF55729">
    <property type="entry name" value="Acyl-CoA N-acyltransferases (Nat)"/>
    <property type="match status" value="1"/>
</dbReference>
<dbReference type="Proteomes" id="UP000186551">
    <property type="component" value="Unassembled WGS sequence"/>
</dbReference>
<name>A0A1Q5PDN5_9BACT</name>
<dbReference type="InterPro" id="IPR045057">
    <property type="entry name" value="Gcn5-rel_NAT"/>
</dbReference>
<dbReference type="OrthoDB" id="9793389at2"/>
<dbReference type="Gene3D" id="3.40.630.30">
    <property type="match status" value="1"/>
</dbReference>
<sequence length="95" mass="11038">MSTNIIHDEEDLRFYIPFEGEEDAELTYFYTEDRILDFEHTFVPDSQRGKGLAGKLVKEGLEFAKTNDCKIIASCPVVEAYIERHPEYQEIVHPV</sequence>
<evidence type="ECO:0000313" key="2">
    <source>
        <dbReference type="EMBL" id="OKL40334.1"/>
    </source>
</evidence>
<dbReference type="Pfam" id="PF14542">
    <property type="entry name" value="Acetyltransf_CG"/>
    <property type="match status" value="1"/>
</dbReference>
<dbReference type="PANTHER" id="PTHR31435">
    <property type="entry name" value="PROTEIN NATD1"/>
    <property type="match status" value="1"/>
</dbReference>
<gene>
    <name evidence="2" type="ORF">A3841_18610</name>
</gene>
<proteinExistence type="predicted"/>
<dbReference type="CDD" id="cd04301">
    <property type="entry name" value="NAT_SF"/>
    <property type="match status" value="1"/>
</dbReference>
<protein>
    <recommendedName>
        <fullName evidence="1">N-acetyltransferase domain-containing protein</fullName>
    </recommendedName>
</protein>
<dbReference type="PROSITE" id="PS51729">
    <property type="entry name" value="GNAT_YJDJ"/>
    <property type="match status" value="1"/>
</dbReference>
<dbReference type="RefSeq" id="WP_073852437.1">
    <property type="nucleotide sequence ID" value="NZ_LVWA01000005.1"/>
</dbReference>
<reference evidence="2 3" key="1">
    <citation type="submission" date="2016-03" db="EMBL/GenBank/DDBJ databases">
        <title>Genome sequence of Pontibacter sp. nov., of the family cytophagaceae, isolated from marine sediment of the Yellow Sea, China.</title>
        <authorList>
            <person name="Zhang G."/>
            <person name="Zhang R."/>
        </authorList>
    </citation>
    <scope>NUCLEOTIDE SEQUENCE [LARGE SCALE GENOMIC DNA]</scope>
    <source>
        <strain evidence="2 3">S10-8</strain>
    </source>
</reference>
<evidence type="ECO:0000313" key="3">
    <source>
        <dbReference type="Proteomes" id="UP000186551"/>
    </source>
</evidence>
<organism evidence="2 3">
    <name type="scientific">Pontibacter flavimaris</name>
    <dbReference type="NCBI Taxonomy" id="1797110"/>
    <lineage>
        <taxon>Bacteria</taxon>
        <taxon>Pseudomonadati</taxon>
        <taxon>Bacteroidota</taxon>
        <taxon>Cytophagia</taxon>
        <taxon>Cytophagales</taxon>
        <taxon>Hymenobacteraceae</taxon>
        <taxon>Pontibacter</taxon>
    </lineage>
</organism>
<dbReference type="PANTHER" id="PTHR31435:SF9">
    <property type="entry name" value="PROTEIN NATD1"/>
    <property type="match status" value="1"/>
</dbReference>
<dbReference type="InterPro" id="IPR016181">
    <property type="entry name" value="Acyl_CoA_acyltransferase"/>
</dbReference>
<feature type="domain" description="N-acetyltransferase" evidence="1">
    <location>
        <begin position="6"/>
        <end position="93"/>
    </location>
</feature>
<accession>A0A1Q5PDN5</accession>
<dbReference type="InterPro" id="IPR031165">
    <property type="entry name" value="GNAT_YJDJ"/>
</dbReference>
<dbReference type="STRING" id="1797110.A3841_18610"/>
<comment type="caution">
    <text evidence="2">The sequence shown here is derived from an EMBL/GenBank/DDBJ whole genome shotgun (WGS) entry which is preliminary data.</text>
</comment>
<evidence type="ECO:0000259" key="1">
    <source>
        <dbReference type="PROSITE" id="PS51729"/>
    </source>
</evidence>
<keyword evidence="3" id="KW-1185">Reference proteome</keyword>
<dbReference type="EMBL" id="LVWA01000005">
    <property type="protein sequence ID" value="OKL40334.1"/>
    <property type="molecule type" value="Genomic_DNA"/>
</dbReference>
<dbReference type="AlphaFoldDB" id="A0A1Q5PDN5"/>